<evidence type="ECO:0000256" key="1">
    <source>
        <dbReference type="ARBA" id="ARBA00004141"/>
    </source>
</evidence>
<evidence type="ECO:0000256" key="7">
    <source>
        <dbReference type="ARBA" id="ARBA00022989"/>
    </source>
</evidence>
<dbReference type="Proteomes" id="UP001209885">
    <property type="component" value="Unassembled WGS sequence"/>
</dbReference>
<evidence type="ECO:0000256" key="12">
    <source>
        <dbReference type="ARBA" id="ARBA00025198"/>
    </source>
</evidence>
<protein>
    <recommendedName>
        <fullName evidence="13">ATP synthase subunit c</fullName>
    </recommendedName>
    <alternativeName>
        <fullName evidence="13">ATP synthase F(0) sector subunit c</fullName>
    </alternativeName>
    <alternativeName>
        <fullName evidence="13">F-type ATPase subunit c</fullName>
        <shortName evidence="13">F-ATPase subunit c</shortName>
    </alternativeName>
    <alternativeName>
        <fullName evidence="13">Lipid-binding protein</fullName>
    </alternativeName>
</protein>
<evidence type="ECO:0000256" key="9">
    <source>
        <dbReference type="ARBA" id="ARBA00023121"/>
    </source>
</evidence>
<dbReference type="InterPro" id="IPR005953">
    <property type="entry name" value="ATP_synth_csu_bac/chlpt"/>
</dbReference>
<keyword evidence="3 13" id="KW-0813">Transport</keyword>
<dbReference type="InterPro" id="IPR002379">
    <property type="entry name" value="ATPase_proteolipid_c-like_dom"/>
</dbReference>
<dbReference type="Gene3D" id="1.20.20.10">
    <property type="entry name" value="F1F0 ATP synthase subunit C"/>
    <property type="match status" value="1"/>
</dbReference>
<evidence type="ECO:0000259" key="14">
    <source>
        <dbReference type="Pfam" id="PF00137"/>
    </source>
</evidence>
<keyword evidence="6 13" id="KW-0375">Hydrogen ion transport</keyword>
<keyword evidence="5 13" id="KW-0812">Transmembrane</keyword>
<dbReference type="PROSITE" id="PS00605">
    <property type="entry name" value="ATPASE_C"/>
    <property type="match status" value="1"/>
</dbReference>
<reference evidence="15 16" key="1">
    <citation type="submission" date="2022-11" db="EMBL/GenBank/DDBJ databases">
        <title>The characterization of three novel Bacteroidetes species and genomic analysis of their roles in tidal elemental geochemical cycles.</title>
        <authorList>
            <person name="Ma K."/>
        </authorList>
    </citation>
    <scope>NUCLEOTIDE SEQUENCE [LARGE SCALE GENOMIC DNA]</scope>
    <source>
        <strain evidence="15 16">M17</strain>
    </source>
</reference>
<dbReference type="NCBIfam" id="TIGR01260">
    <property type="entry name" value="ATP_synt_c"/>
    <property type="match status" value="1"/>
</dbReference>
<evidence type="ECO:0000256" key="8">
    <source>
        <dbReference type="ARBA" id="ARBA00023065"/>
    </source>
</evidence>
<accession>A0ABT3RWI7</accession>
<keyword evidence="16" id="KW-1185">Reference proteome</keyword>
<keyword evidence="9 13" id="KW-0446">Lipid-binding</keyword>
<comment type="caution">
    <text evidence="15">The sequence shown here is derived from an EMBL/GenBank/DDBJ whole genome shotgun (WGS) entry which is preliminary data.</text>
</comment>
<evidence type="ECO:0000256" key="5">
    <source>
        <dbReference type="ARBA" id="ARBA00022692"/>
    </source>
</evidence>
<keyword evidence="8 13" id="KW-0406">Ion transport</keyword>
<keyword evidence="11 13" id="KW-0066">ATP synthesis</keyword>
<organism evidence="15 16">
    <name type="scientific">Mangrovivirga halotolerans</name>
    <dbReference type="NCBI Taxonomy" id="2993936"/>
    <lineage>
        <taxon>Bacteria</taxon>
        <taxon>Pseudomonadati</taxon>
        <taxon>Bacteroidota</taxon>
        <taxon>Cytophagia</taxon>
        <taxon>Cytophagales</taxon>
        <taxon>Mangrovivirgaceae</taxon>
        <taxon>Mangrovivirga</taxon>
    </lineage>
</organism>
<dbReference type="EMBL" id="JAPFQN010000012">
    <property type="protein sequence ID" value="MCX2745932.1"/>
    <property type="molecule type" value="Genomic_DNA"/>
</dbReference>
<dbReference type="InterPro" id="IPR035921">
    <property type="entry name" value="F/V-ATP_Csub_sf"/>
</dbReference>
<evidence type="ECO:0000256" key="3">
    <source>
        <dbReference type="ARBA" id="ARBA00022448"/>
    </source>
</evidence>
<dbReference type="InterPro" id="IPR020537">
    <property type="entry name" value="ATP_synth_F0_csu_DDCD_BS"/>
</dbReference>
<feature type="transmembrane region" description="Helical" evidence="13">
    <location>
        <begin position="54"/>
        <end position="77"/>
    </location>
</feature>
<keyword evidence="13" id="KW-1003">Cell membrane</keyword>
<dbReference type="Pfam" id="PF00137">
    <property type="entry name" value="ATP-synt_C"/>
    <property type="match status" value="1"/>
</dbReference>
<evidence type="ECO:0000256" key="2">
    <source>
        <dbReference type="ARBA" id="ARBA00006704"/>
    </source>
</evidence>
<sequence>MLLQILAENLGLLGAALGAGLVAVGAGVGIGKIGSSAMEAMARQPEAAGRVQTAMLIIAALIEVVSLFGVVVCFIIATA</sequence>
<dbReference type="HAMAP" id="MF_01396">
    <property type="entry name" value="ATP_synth_c_bact"/>
    <property type="match status" value="1"/>
</dbReference>
<evidence type="ECO:0000313" key="15">
    <source>
        <dbReference type="EMBL" id="MCX2745932.1"/>
    </source>
</evidence>
<comment type="similarity">
    <text evidence="2 13">Belongs to the ATPase C chain family.</text>
</comment>
<feature type="transmembrane region" description="Helical" evidence="13">
    <location>
        <begin position="12"/>
        <end position="33"/>
    </location>
</feature>
<name>A0ABT3RWI7_9BACT</name>
<comment type="subcellular location">
    <subcellularLocation>
        <location evidence="13">Cell membrane</location>
        <topology evidence="13">Multi-pass membrane protein</topology>
    </subcellularLocation>
    <subcellularLocation>
        <location evidence="1">Membrane</location>
        <topology evidence="1">Multi-pass membrane protein</topology>
    </subcellularLocation>
</comment>
<evidence type="ECO:0000256" key="11">
    <source>
        <dbReference type="ARBA" id="ARBA00023310"/>
    </source>
</evidence>
<gene>
    <name evidence="13 15" type="primary">atpE</name>
    <name evidence="15" type="ORF">OO013_18775</name>
</gene>
<keyword evidence="10 13" id="KW-0472">Membrane</keyword>
<evidence type="ECO:0000256" key="10">
    <source>
        <dbReference type="ARBA" id="ARBA00023136"/>
    </source>
</evidence>
<evidence type="ECO:0000256" key="13">
    <source>
        <dbReference type="HAMAP-Rule" id="MF_01396"/>
    </source>
</evidence>
<comment type="function">
    <text evidence="13">Key component of the F(0) channel; it plays a direct role in translocation across the membrane. A homomeric c-ring of between 10-14 subunits forms the central stalk rotor element with the F(1) delta and epsilon subunits.</text>
</comment>
<feature type="site" description="Reversibly protonated during proton transport" evidence="13">
    <location>
        <position position="63"/>
    </location>
</feature>
<dbReference type="InterPro" id="IPR000454">
    <property type="entry name" value="ATP_synth_F0_csu"/>
</dbReference>
<keyword evidence="4 13" id="KW-0138">CF(0)</keyword>
<dbReference type="InterPro" id="IPR038662">
    <property type="entry name" value="ATP_synth_F0_csu_sf"/>
</dbReference>
<evidence type="ECO:0000256" key="4">
    <source>
        <dbReference type="ARBA" id="ARBA00022547"/>
    </source>
</evidence>
<feature type="domain" description="V-ATPase proteolipid subunit C-like" evidence="14">
    <location>
        <begin position="13"/>
        <end position="76"/>
    </location>
</feature>
<evidence type="ECO:0000256" key="6">
    <source>
        <dbReference type="ARBA" id="ARBA00022781"/>
    </source>
</evidence>
<dbReference type="RefSeq" id="WP_266058554.1">
    <property type="nucleotide sequence ID" value="NZ_JAPFQN010000012.1"/>
</dbReference>
<evidence type="ECO:0000313" key="16">
    <source>
        <dbReference type="Proteomes" id="UP001209885"/>
    </source>
</evidence>
<dbReference type="CDD" id="cd18121">
    <property type="entry name" value="ATP-synt_Fo_c"/>
    <property type="match status" value="1"/>
</dbReference>
<keyword evidence="7 13" id="KW-1133">Transmembrane helix</keyword>
<comment type="function">
    <text evidence="12 13">F(1)F(0) ATP synthase produces ATP from ADP in the presence of a proton or sodium gradient. F-type ATPases consist of two structural domains, F(1) containing the extramembraneous catalytic core and F(0) containing the membrane proton channel, linked together by a central stalk and a peripheral stalk. During catalysis, ATP synthesis in the catalytic domain of F(1) is coupled via a rotary mechanism of the central stalk subunits to proton translocation.</text>
</comment>
<dbReference type="PRINTS" id="PR00124">
    <property type="entry name" value="ATPASEC"/>
</dbReference>
<proteinExistence type="inferred from homology"/>
<dbReference type="SUPFAM" id="SSF81333">
    <property type="entry name" value="F1F0 ATP synthase subunit C"/>
    <property type="match status" value="1"/>
</dbReference>